<comment type="caution">
    <text evidence="3">The sequence shown here is derived from an EMBL/GenBank/DDBJ whole genome shotgun (WGS) entry which is preliminary data.</text>
</comment>
<dbReference type="EMBL" id="JASZZN010000002">
    <property type="protein sequence ID" value="MDM4014572.1"/>
    <property type="molecule type" value="Genomic_DNA"/>
</dbReference>
<feature type="signal peptide" evidence="1">
    <location>
        <begin position="1"/>
        <end position="26"/>
    </location>
</feature>
<dbReference type="RefSeq" id="WP_160149653.1">
    <property type="nucleotide sequence ID" value="NZ_CP141221.1"/>
</dbReference>
<dbReference type="Proteomes" id="UP001239462">
    <property type="component" value="Unassembled WGS sequence"/>
</dbReference>
<evidence type="ECO:0000313" key="3">
    <source>
        <dbReference type="EMBL" id="MDM4014572.1"/>
    </source>
</evidence>
<feature type="domain" description="Ice-binding protein C-terminal" evidence="2">
    <location>
        <begin position="212"/>
        <end position="236"/>
    </location>
</feature>
<evidence type="ECO:0000259" key="2">
    <source>
        <dbReference type="Pfam" id="PF07589"/>
    </source>
</evidence>
<keyword evidence="1" id="KW-0732">Signal</keyword>
<organism evidence="3 4">
    <name type="scientific">Roseiconus lacunae</name>
    <dbReference type="NCBI Taxonomy" id="2605694"/>
    <lineage>
        <taxon>Bacteria</taxon>
        <taxon>Pseudomonadati</taxon>
        <taxon>Planctomycetota</taxon>
        <taxon>Planctomycetia</taxon>
        <taxon>Pirellulales</taxon>
        <taxon>Pirellulaceae</taxon>
        <taxon>Roseiconus</taxon>
    </lineage>
</organism>
<feature type="chain" id="PRO_5046351736" evidence="1">
    <location>
        <begin position="27"/>
        <end position="239"/>
    </location>
</feature>
<dbReference type="Pfam" id="PF07589">
    <property type="entry name" value="PEP-CTERM"/>
    <property type="match status" value="1"/>
</dbReference>
<dbReference type="InterPro" id="IPR013424">
    <property type="entry name" value="Ice-binding_C"/>
</dbReference>
<dbReference type="NCBIfam" id="TIGR02595">
    <property type="entry name" value="PEP_CTERM"/>
    <property type="match status" value="1"/>
</dbReference>
<name>A0ABT7PDK2_9BACT</name>
<sequence>MTSLRKMFVIAACVTAIAGTAASAVAAPLLPATASDARFGWNFGDTGSINSAWNAFTVPAGAPGNLPDAGSFGSGEFSVLTSNGAGAFITSSGNLYVSGGPADFDVSIDTSDLTGDFTRVVAQIKTQGTEMDPSSLLLGGIAPSIGGVVDVQPLGGFGGAAVDYLAIWDLTTTSGPGANLTLEFGSNGPHMSLDQLQIDAFSQAFAFTTPSAIPEPATLPLLGALGAIGAFSRRRRRRA</sequence>
<accession>A0ABT7PDK2</accession>
<evidence type="ECO:0000313" key="4">
    <source>
        <dbReference type="Proteomes" id="UP001239462"/>
    </source>
</evidence>
<reference evidence="3 4" key="1">
    <citation type="submission" date="2023-06" db="EMBL/GenBank/DDBJ databases">
        <title>Roseiconus lacunae JC819 isolated from Gulf of Mannar region, Tamil Nadu.</title>
        <authorList>
            <person name="Pk S."/>
            <person name="Ch S."/>
            <person name="Ch V.R."/>
        </authorList>
    </citation>
    <scope>NUCLEOTIDE SEQUENCE [LARGE SCALE GENOMIC DNA]</scope>
    <source>
        <strain evidence="3 4">JC819</strain>
    </source>
</reference>
<proteinExistence type="predicted"/>
<protein>
    <submittedName>
        <fullName evidence="3">PEP-CTERM sorting domain-containing protein</fullName>
    </submittedName>
</protein>
<keyword evidence="4" id="KW-1185">Reference proteome</keyword>
<gene>
    <name evidence="3" type="ORF">QTN89_03950</name>
</gene>
<evidence type="ECO:0000256" key="1">
    <source>
        <dbReference type="SAM" id="SignalP"/>
    </source>
</evidence>